<dbReference type="Gene3D" id="2.60.120.740">
    <property type="match status" value="2"/>
</dbReference>
<dbReference type="InterPro" id="IPR000922">
    <property type="entry name" value="Lectin_gal-bd_dom"/>
</dbReference>
<dbReference type="EMBL" id="CAXKWB010009953">
    <property type="protein sequence ID" value="CAL4096325.1"/>
    <property type="molecule type" value="Genomic_DNA"/>
</dbReference>
<dbReference type="InterPro" id="IPR043159">
    <property type="entry name" value="Lectin_gal-bd_sf"/>
</dbReference>
<dbReference type="PANTHER" id="PTHR46780">
    <property type="entry name" value="PROTEIN EVA-1"/>
    <property type="match status" value="1"/>
</dbReference>
<organism evidence="3 4">
    <name type="scientific">Meganyctiphanes norvegica</name>
    <name type="common">Northern krill</name>
    <name type="synonym">Thysanopoda norvegica</name>
    <dbReference type="NCBI Taxonomy" id="48144"/>
    <lineage>
        <taxon>Eukaryota</taxon>
        <taxon>Metazoa</taxon>
        <taxon>Ecdysozoa</taxon>
        <taxon>Arthropoda</taxon>
        <taxon>Crustacea</taxon>
        <taxon>Multicrustacea</taxon>
        <taxon>Malacostraca</taxon>
        <taxon>Eumalacostraca</taxon>
        <taxon>Eucarida</taxon>
        <taxon>Euphausiacea</taxon>
        <taxon>Euphausiidae</taxon>
        <taxon>Meganyctiphanes</taxon>
    </lineage>
</organism>
<sequence length="326" mass="36422">MNAAHETTNIGITVLLQLNLIYPALLSGTLQTFQRFACDNTTLNLSCPENTTLDILLAKYGRPGKKKGQPSPPDLCPPLGRQTSPDPKANCNYDDNNYKILQTVISACHHRNYCNIQVSPETFSTQDPCPTTRKYIEVAYKCRPETFINRIVCQDSLLNLKCERNFRLAIYNVLYGRSLDGSIMCPQKPGIPEEDCQASFATEMVMNKCHGQRNCVIKADPNTFGRPCRPESLMYMKTVYTCVPRKILKVEYQGQTAPDEETEDLLASPAIPQKVSVPKQAQDSYPASPTPRPPHLYPDPPTPSHSGNVGNSHSNQDPYYNPNIKP</sequence>
<feature type="compositionally biased region" description="Pro residues" evidence="1">
    <location>
        <begin position="288"/>
        <end position="303"/>
    </location>
</feature>
<keyword evidence="4" id="KW-1185">Reference proteome</keyword>
<reference evidence="3 4" key="1">
    <citation type="submission" date="2024-05" db="EMBL/GenBank/DDBJ databases">
        <authorList>
            <person name="Wallberg A."/>
        </authorList>
    </citation>
    <scope>NUCLEOTIDE SEQUENCE [LARGE SCALE GENOMIC DNA]</scope>
</reference>
<evidence type="ECO:0000259" key="2">
    <source>
        <dbReference type="PROSITE" id="PS50228"/>
    </source>
</evidence>
<comment type="caution">
    <text evidence="3">The sequence shown here is derived from an EMBL/GenBank/DDBJ whole genome shotgun (WGS) entry which is preliminary data.</text>
</comment>
<evidence type="ECO:0000313" key="4">
    <source>
        <dbReference type="Proteomes" id="UP001497623"/>
    </source>
</evidence>
<dbReference type="Proteomes" id="UP001497623">
    <property type="component" value="Unassembled WGS sequence"/>
</dbReference>
<feature type="non-terminal residue" evidence="3">
    <location>
        <position position="326"/>
    </location>
</feature>
<feature type="region of interest" description="Disordered" evidence="1">
    <location>
        <begin position="259"/>
        <end position="326"/>
    </location>
</feature>
<feature type="domain" description="SUEL-type lectin" evidence="2">
    <location>
        <begin position="37"/>
        <end position="143"/>
    </location>
</feature>
<dbReference type="PROSITE" id="PS50228">
    <property type="entry name" value="SUEL_LECTIN"/>
    <property type="match status" value="2"/>
</dbReference>
<dbReference type="GO" id="GO:0030246">
    <property type="term" value="F:carbohydrate binding"/>
    <property type="evidence" value="ECO:0007669"/>
    <property type="project" value="InterPro"/>
</dbReference>
<dbReference type="Pfam" id="PF02140">
    <property type="entry name" value="SUEL_Lectin"/>
    <property type="match status" value="2"/>
</dbReference>
<dbReference type="CDD" id="cd22829">
    <property type="entry name" value="Gal_Rha_Lectin_EVA1_EVA1C_rpt2"/>
    <property type="match status" value="1"/>
</dbReference>
<dbReference type="AlphaFoldDB" id="A0AAV2QQQ1"/>
<proteinExistence type="predicted"/>
<feature type="compositionally biased region" description="Low complexity" evidence="1">
    <location>
        <begin position="304"/>
        <end position="315"/>
    </location>
</feature>
<dbReference type="CDD" id="cd22828">
    <property type="entry name" value="Gal_Rha_Lectin_EVA1_EVA1C_rpt1"/>
    <property type="match status" value="1"/>
</dbReference>
<protein>
    <recommendedName>
        <fullName evidence="2">SUEL-type lectin domain-containing protein</fullName>
    </recommendedName>
</protein>
<name>A0AAV2QQQ1_MEGNR</name>
<accession>A0AAV2QQQ1</accession>
<evidence type="ECO:0000313" key="3">
    <source>
        <dbReference type="EMBL" id="CAL4096325.1"/>
    </source>
</evidence>
<feature type="domain" description="SUEL-type lectin" evidence="2">
    <location>
        <begin position="152"/>
        <end position="243"/>
    </location>
</feature>
<gene>
    <name evidence="3" type="ORF">MNOR_LOCUS15707</name>
</gene>
<evidence type="ECO:0000256" key="1">
    <source>
        <dbReference type="SAM" id="MobiDB-lite"/>
    </source>
</evidence>